<dbReference type="EMBL" id="CP111018">
    <property type="protein sequence ID" value="WAR09751.1"/>
    <property type="molecule type" value="Genomic_DNA"/>
</dbReference>
<feature type="region of interest" description="Disordered" evidence="1">
    <location>
        <begin position="268"/>
        <end position="338"/>
    </location>
</feature>
<sequence>MKMQGKIYKSTLTLVLQQPNGCKDASLSSRRADSASDDSLHTARVGVRRVSSSRLARENRTDSRSSQDKEVSTAISRLCEASEKEVAPVAKKPEEASRPIRRGNNFSQLLQKFSSSEASGSEKSDSESPRARKVLLKRQEACSLSSSSSESTRRTPERTQSLKLRNQPELTPQQNMDNSVQRSFSPEPDERRRLPATPVSQEQQDDKPSPELAKVLNKRSEIVTKQQEASEDVDRRKIHDGRVEHADRFSAARDDEVIADKEVLQMLRNRRKETDSSLSVSDSDSKSHTDTNKSAKQSKSVLNKTEAISDISKTPKSAISRRLNSQSSEERQKYRSEKLKTAVTGAKYSEKSQVPRLDLTSIDTSLNVLKTVTDDLEARDEVKAKTSVQGGKFTSELSHINVTSPTQVVQFIKSVEKDNQDSSVNTSEPSKGNDTEKIEVFSVPKQEIIVKSSSIEVESKNTANQQRGAININNKSEIMRKISTRDRTPERQVQKRTGPMKVMSPLNTEGTKTGLTRTESMGRTESERPKGILKRTPSLKTTGSMHVDPELAEVLRSRREQQEGVAEEDDDGLKLTAEEEIRKAREEAQDAESTPERELSVAERVFQMHNKIEEVRSCPITPRAFSGFSTPKALLQRSGTITPKNQSSIDEENQNKSSLSGPQLIERLSSLEGRQSDLAEKRSRFQQRRRRDDCRTRTQPVTLQEIQICDSLETVIKFRSEVIQKSSINVFESLQHPESKAVPLKKTEFPQHVPPRDRRSRNQRHKTLPVTAAELGAIPEGQVSETMNSLKKKFENFGAGRDSKADSGILSGSEVDHLERESESWRSLSVEENIGEDDPVKLSVSAKASLFHTKIEESVKKPSASGAKRYIDRKKRERSRTLPITEDEVKLAAEIADNEEKEEQEKKAAESGIVALATEEGNEQTDELVRQSLADKVKLFTTIEEEKKEAARKKGVLPPPRRKNRKQASRFATQPVTYEEVEKAAKISPLACSLVKPPDPEILSGLSVKAQRDLIAQHAAQTLSQPSSRAGSRTPSRATSISDLSGEIIQQDTLTASNTDQNRNFNAIDTGASPDSVKPSSVKTRGFEPVKSEESIKTPEKEKITTSLLDSSKKNVLKSQLEEKLSLFHRKPGGDSVMSVSDINKALKKAPPPDEEVSVSEEAEQVVVTVETVEVKSILKKEGSFETRKMDTVISQISSAIGPRKEASPVTESEENTTEGVESSGDNLDSDDAILDGTSARPSETSGSVDETEASHVKKKYMGRHFTQPVTPDEKKNAEIITDMPEVQKSGSIHDRLNALKKSGDEEWKKRVSRPLELDKLDRRSTSPETPVAIVKMREKTGSGVPRPSSIADRLSSLTGSQDGWRDRVGETDVKKFTVEHKLSSSGQTVNESPLVSRLRGKGLRKELSKDSDPGSPGLLSPSSPTKPTPREVTCPDLPPELIAPEETHSPLARIPSQEEDDKSGTSVMVPTIGDEVDKFFLKSDDVQGPREALNVSVDDFNELFLEANDMLESTRRVKPKRRHNPKSRNPLRTMSANLEVRSEYTEIITGVAERELKSVKKRDMGCKSAREVTTIEEKRGNLGNARHFWEIIACGPTEEDELYENHIVGTNMVYQLEGTRLVPMEEYWGNPPKYEMLTPDQVYVFDFGTELYLWQGKSATPNQRKISVKLAQQLWTQGYDYTSCEINPLSPLIDEDEGGLPRKADSRPDWALFGKVNQNMETILFREKFSDWPDTSRFIKVKGPEEVNPTKFDLADLKPYDAKEMVAVNTSPVSLMLEGSHTSKEMSCIS</sequence>
<feature type="compositionally biased region" description="Basic and acidic residues" evidence="1">
    <location>
        <begin position="283"/>
        <end position="293"/>
    </location>
</feature>
<feature type="region of interest" description="Disordered" evidence="1">
    <location>
        <begin position="21"/>
        <end position="255"/>
    </location>
</feature>
<feature type="compositionally biased region" description="Basic and acidic residues" evidence="1">
    <location>
        <begin position="328"/>
        <end position="338"/>
    </location>
</feature>
<feature type="compositionally biased region" description="Polar residues" evidence="1">
    <location>
        <begin position="421"/>
        <end position="430"/>
    </location>
</feature>
<feature type="compositionally biased region" description="Basic and acidic residues" evidence="1">
    <location>
        <begin position="120"/>
        <end position="130"/>
    </location>
</feature>
<feature type="compositionally biased region" description="Polar residues" evidence="1">
    <location>
        <begin position="162"/>
        <end position="184"/>
    </location>
</feature>
<dbReference type="InterPro" id="IPR007122">
    <property type="entry name" value="Villin/Gelsolin"/>
</dbReference>
<feature type="region of interest" description="Disordered" evidence="1">
    <location>
        <begin position="948"/>
        <end position="974"/>
    </location>
</feature>
<feature type="region of interest" description="Disordered" evidence="1">
    <location>
        <begin position="638"/>
        <end position="697"/>
    </location>
</feature>
<feature type="compositionally biased region" description="Basic and acidic residues" evidence="1">
    <location>
        <begin position="55"/>
        <end position="71"/>
    </location>
</feature>
<feature type="region of interest" description="Disordered" evidence="1">
    <location>
        <begin position="417"/>
        <end position="438"/>
    </location>
</feature>
<evidence type="ECO:0000259" key="2">
    <source>
        <dbReference type="Pfam" id="PF00626"/>
    </source>
</evidence>
<feature type="compositionally biased region" description="Polar residues" evidence="1">
    <location>
        <begin position="1384"/>
        <end position="1394"/>
    </location>
</feature>
<feature type="compositionally biased region" description="Polar residues" evidence="1">
    <location>
        <begin position="1218"/>
        <end position="1227"/>
    </location>
</feature>
<feature type="compositionally biased region" description="Polar residues" evidence="1">
    <location>
        <begin position="104"/>
        <end position="113"/>
    </location>
</feature>
<feature type="compositionally biased region" description="Basic and acidic residues" evidence="1">
    <location>
        <begin position="1085"/>
        <end position="1099"/>
    </location>
</feature>
<dbReference type="Gene3D" id="3.40.20.10">
    <property type="entry name" value="Severin"/>
    <property type="match status" value="1"/>
</dbReference>
<keyword evidence="4" id="KW-1185">Reference proteome</keyword>
<accession>A0ABY7ELS7</accession>
<dbReference type="InterPro" id="IPR029006">
    <property type="entry name" value="ADF-H/Gelsolin-like_dom_sf"/>
</dbReference>
<feature type="compositionally biased region" description="Basic residues" evidence="1">
    <location>
        <begin position="950"/>
        <end position="968"/>
    </location>
</feature>
<feature type="compositionally biased region" description="Polar residues" evidence="1">
    <location>
        <begin position="638"/>
        <end position="648"/>
    </location>
</feature>
<evidence type="ECO:0000256" key="1">
    <source>
        <dbReference type="SAM" id="MobiDB-lite"/>
    </source>
</evidence>
<feature type="compositionally biased region" description="Basic and acidic residues" evidence="1">
    <location>
        <begin position="30"/>
        <end position="41"/>
    </location>
</feature>
<feature type="region of interest" description="Disordered" evidence="1">
    <location>
        <begin position="1197"/>
        <end position="1276"/>
    </location>
</feature>
<feature type="domain" description="Gelsolin-like" evidence="2">
    <location>
        <begin position="1633"/>
        <end position="1699"/>
    </location>
</feature>
<feature type="compositionally biased region" description="Polar residues" evidence="1">
    <location>
        <begin position="311"/>
        <end position="327"/>
    </location>
</feature>
<feature type="compositionally biased region" description="Basic and acidic residues" evidence="1">
    <location>
        <begin position="1404"/>
        <end position="1413"/>
    </location>
</feature>
<protein>
    <submittedName>
        <fullName evidence="3">SVIL-like protein</fullName>
    </submittedName>
</protein>
<name>A0ABY7ELS7_MYAAR</name>
<feature type="compositionally biased region" description="Polar residues" evidence="1">
    <location>
        <begin position="1019"/>
        <end position="1067"/>
    </location>
</feature>
<evidence type="ECO:0000313" key="3">
    <source>
        <dbReference type="EMBL" id="WAR09751.1"/>
    </source>
</evidence>
<feature type="compositionally biased region" description="Low complexity" evidence="1">
    <location>
        <begin position="44"/>
        <end position="54"/>
    </location>
</feature>
<dbReference type="Pfam" id="PF00626">
    <property type="entry name" value="Gelsolin"/>
    <property type="match status" value="1"/>
</dbReference>
<dbReference type="PANTHER" id="PTHR11977:SF45">
    <property type="entry name" value="SUPERVILLIN"/>
    <property type="match status" value="1"/>
</dbReference>
<dbReference type="PANTHER" id="PTHR11977">
    <property type="entry name" value="VILLIN"/>
    <property type="match status" value="1"/>
</dbReference>
<gene>
    <name evidence="3" type="ORF">MAR_034827</name>
</gene>
<feature type="compositionally biased region" description="Basic and acidic residues" evidence="1">
    <location>
        <begin position="1364"/>
        <end position="1383"/>
    </location>
</feature>
<feature type="region of interest" description="Disordered" evidence="1">
    <location>
        <begin position="1319"/>
        <end position="1470"/>
    </location>
</feature>
<proteinExistence type="predicted"/>
<feature type="region of interest" description="Disordered" evidence="1">
    <location>
        <begin position="1019"/>
        <end position="1099"/>
    </location>
</feature>
<feature type="compositionally biased region" description="Basic and acidic residues" evidence="1">
    <location>
        <begin position="674"/>
        <end position="683"/>
    </location>
</feature>
<dbReference type="Proteomes" id="UP001164746">
    <property type="component" value="Chromosome 7"/>
</dbReference>
<feature type="compositionally biased region" description="Basic and acidic residues" evidence="1">
    <location>
        <begin position="520"/>
        <end position="530"/>
    </location>
</feature>
<dbReference type="SUPFAM" id="SSF55753">
    <property type="entry name" value="Actin depolymerizing proteins"/>
    <property type="match status" value="1"/>
</dbReference>
<reference evidence="3" key="1">
    <citation type="submission" date="2022-11" db="EMBL/GenBank/DDBJ databases">
        <title>Centuries of genome instability and evolution in soft-shell clam transmissible cancer (bioRxiv).</title>
        <authorList>
            <person name="Hart S.F.M."/>
            <person name="Yonemitsu M.A."/>
            <person name="Giersch R.M."/>
            <person name="Beal B.F."/>
            <person name="Arriagada G."/>
            <person name="Davis B.W."/>
            <person name="Ostrander E.A."/>
            <person name="Goff S.P."/>
            <person name="Metzger M.J."/>
        </authorList>
    </citation>
    <scope>NUCLEOTIDE SEQUENCE</scope>
    <source>
        <strain evidence="3">MELC-2E11</strain>
        <tissue evidence="3">Siphon/mantle</tissue>
    </source>
</reference>
<dbReference type="InterPro" id="IPR007123">
    <property type="entry name" value="Gelsolin-like_dom"/>
</dbReference>
<feature type="compositionally biased region" description="Polar residues" evidence="1">
    <location>
        <begin position="1240"/>
        <end position="1249"/>
    </location>
</feature>
<feature type="compositionally biased region" description="Basic and acidic residues" evidence="1">
    <location>
        <begin position="232"/>
        <end position="255"/>
    </location>
</feature>
<evidence type="ECO:0000313" key="4">
    <source>
        <dbReference type="Proteomes" id="UP001164746"/>
    </source>
</evidence>
<feature type="region of interest" description="Disordered" evidence="1">
    <location>
        <begin position="801"/>
        <end position="822"/>
    </location>
</feature>
<organism evidence="3 4">
    <name type="scientific">Mya arenaria</name>
    <name type="common">Soft-shell clam</name>
    <dbReference type="NCBI Taxonomy" id="6604"/>
    <lineage>
        <taxon>Eukaryota</taxon>
        <taxon>Metazoa</taxon>
        <taxon>Spiralia</taxon>
        <taxon>Lophotrochozoa</taxon>
        <taxon>Mollusca</taxon>
        <taxon>Bivalvia</taxon>
        <taxon>Autobranchia</taxon>
        <taxon>Heteroconchia</taxon>
        <taxon>Euheterodonta</taxon>
        <taxon>Imparidentia</taxon>
        <taxon>Neoheterodontei</taxon>
        <taxon>Myida</taxon>
        <taxon>Myoidea</taxon>
        <taxon>Myidae</taxon>
        <taxon>Mya</taxon>
    </lineage>
</organism>
<feature type="compositionally biased region" description="Basic and acidic residues" evidence="1">
    <location>
        <begin position="80"/>
        <end position="98"/>
    </location>
</feature>
<feature type="compositionally biased region" description="Low complexity" evidence="1">
    <location>
        <begin position="1414"/>
        <end position="1426"/>
    </location>
</feature>
<dbReference type="SMART" id="SM00262">
    <property type="entry name" value="GEL"/>
    <property type="match status" value="1"/>
</dbReference>
<feature type="region of interest" description="Disordered" evidence="1">
    <location>
        <begin position="501"/>
        <end position="530"/>
    </location>
</feature>
<feature type="compositionally biased region" description="Polar residues" evidence="1">
    <location>
        <begin position="505"/>
        <end position="519"/>
    </location>
</feature>